<evidence type="ECO:0000313" key="1">
    <source>
        <dbReference type="EMBL" id="QZE14591.1"/>
    </source>
</evidence>
<reference evidence="1" key="1">
    <citation type="submission" date="2021-08" db="EMBL/GenBank/DDBJ databases">
        <title>Novel anaerobic bacterium isolated from sea squirt in East Sea, Republic of Korea.</title>
        <authorList>
            <person name="Nguyen T.H."/>
            <person name="Li Z."/>
            <person name="Lee Y.-J."/>
            <person name="Ko J."/>
            <person name="Kim S.-G."/>
        </authorList>
    </citation>
    <scope>NUCLEOTIDE SEQUENCE</scope>
    <source>
        <strain evidence="1">KCTC 25031</strain>
    </source>
</reference>
<accession>A0AC61NG44</accession>
<name>A0AC61NG44_9BACT</name>
<protein>
    <submittedName>
        <fullName evidence="1">Transposase</fullName>
    </submittedName>
</protein>
<proteinExistence type="predicted"/>
<organism evidence="1 2">
    <name type="scientific">Halosquirtibacter laminarini</name>
    <dbReference type="NCBI Taxonomy" id="3374600"/>
    <lineage>
        <taxon>Bacteria</taxon>
        <taxon>Pseudomonadati</taxon>
        <taxon>Bacteroidota</taxon>
        <taxon>Bacteroidia</taxon>
        <taxon>Marinilabiliales</taxon>
        <taxon>Prolixibacteraceae</taxon>
        <taxon>Halosquirtibacter</taxon>
    </lineage>
</organism>
<gene>
    <name evidence="1" type="ORF">K4L44_01595</name>
</gene>
<keyword evidence="2" id="KW-1185">Reference proteome</keyword>
<dbReference type="Proteomes" id="UP000826212">
    <property type="component" value="Chromosome"/>
</dbReference>
<dbReference type="EMBL" id="CP081303">
    <property type="protein sequence ID" value="QZE14591.1"/>
    <property type="molecule type" value="Genomic_DNA"/>
</dbReference>
<evidence type="ECO:0000313" key="2">
    <source>
        <dbReference type="Proteomes" id="UP000826212"/>
    </source>
</evidence>
<sequence>MGTLKISRRKFSSSFKSKVVIEALKERESLQELALRYELHVNQISKWKQEFLSNSSIVFTQKNREKDDSINKDELYSKIGRLEMENEFLKKNLNLFEDL</sequence>